<keyword evidence="5" id="KW-0805">Transcription regulation</keyword>
<evidence type="ECO:0000256" key="8">
    <source>
        <dbReference type="ARBA" id="ARBA00033109"/>
    </source>
</evidence>
<evidence type="ECO:0000313" key="11">
    <source>
        <dbReference type="Proteomes" id="UP000294813"/>
    </source>
</evidence>
<evidence type="ECO:0000256" key="6">
    <source>
        <dbReference type="ARBA" id="ARBA00023163"/>
    </source>
</evidence>
<dbReference type="OrthoDB" id="2111980at2"/>
<dbReference type="Pfam" id="PF02081">
    <property type="entry name" value="TrpBP"/>
    <property type="match status" value="1"/>
</dbReference>
<evidence type="ECO:0000256" key="2">
    <source>
        <dbReference type="ARBA" id="ARBA00011104"/>
    </source>
</evidence>
<evidence type="ECO:0000256" key="1">
    <source>
        <dbReference type="ARBA" id="ARBA00010027"/>
    </source>
</evidence>
<dbReference type="InterPro" id="IPR023558">
    <property type="entry name" value="Trp_RNA-bd_attenuator_dom"/>
</dbReference>
<keyword evidence="6" id="KW-0804">Transcription</keyword>
<evidence type="ECO:0000256" key="7">
    <source>
        <dbReference type="ARBA" id="ARBA00029615"/>
    </source>
</evidence>
<dbReference type="GO" id="GO:0006353">
    <property type="term" value="P:DNA-templated transcription termination"/>
    <property type="evidence" value="ECO:0007669"/>
    <property type="project" value="InterPro"/>
</dbReference>
<gene>
    <name evidence="10" type="ORF">EDD73_101163</name>
</gene>
<sequence>MQEKETIVTGEYILIKALENGVTIIGLTRGRDTKFHHSEKMDKGEVMVAQFTEHTSAMKIRGRAQVYTKHGVVEAGN</sequence>
<dbReference type="AlphaFoldDB" id="A0A4R2SCY9"/>
<organism evidence="10 11">
    <name type="scientific">Heliophilum fasciatum</name>
    <dbReference type="NCBI Taxonomy" id="35700"/>
    <lineage>
        <taxon>Bacteria</taxon>
        <taxon>Bacillati</taxon>
        <taxon>Bacillota</taxon>
        <taxon>Clostridia</taxon>
        <taxon>Eubacteriales</taxon>
        <taxon>Heliobacteriaceae</taxon>
        <taxon>Heliophilum</taxon>
    </lineage>
</organism>
<name>A0A4R2SCY9_9FIRM</name>
<feature type="domain" description="Tryptophan RNA-binding attenuator protein" evidence="9">
    <location>
        <begin position="10"/>
        <end position="75"/>
    </location>
</feature>
<dbReference type="GO" id="GO:0003723">
    <property type="term" value="F:RNA binding"/>
    <property type="evidence" value="ECO:0007669"/>
    <property type="project" value="UniProtKB-KW"/>
</dbReference>
<dbReference type="EMBL" id="SLXT01000001">
    <property type="protein sequence ID" value="TCP68995.1"/>
    <property type="molecule type" value="Genomic_DNA"/>
</dbReference>
<evidence type="ECO:0000256" key="5">
    <source>
        <dbReference type="ARBA" id="ARBA00023015"/>
    </source>
</evidence>
<evidence type="ECO:0000259" key="9">
    <source>
        <dbReference type="Pfam" id="PF02081"/>
    </source>
</evidence>
<accession>A0A4R2SCY9</accession>
<dbReference type="PRINTS" id="PR00687">
    <property type="entry name" value="TRPRNAAP"/>
</dbReference>
<dbReference type="RefSeq" id="WP_131917783.1">
    <property type="nucleotide sequence ID" value="NZ_JAOQNU010000001.1"/>
</dbReference>
<evidence type="ECO:0000313" key="10">
    <source>
        <dbReference type="EMBL" id="TCP68995.1"/>
    </source>
</evidence>
<keyword evidence="11" id="KW-1185">Reference proteome</keyword>
<dbReference type="Gene3D" id="2.60.40.50">
    <property type="entry name" value="TRAP-like"/>
    <property type="match status" value="1"/>
</dbReference>
<dbReference type="GO" id="GO:0006355">
    <property type="term" value="P:regulation of DNA-templated transcription"/>
    <property type="evidence" value="ECO:0007669"/>
    <property type="project" value="InterPro"/>
</dbReference>
<dbReference type="InterPro" id="IPR000824">
    <property type="entry name" value="MtrB"/>
</dbReference>
<evidence type="ECO:0000256" key="3">
    <source>
        <dbReference type="ARBA" id="ARBA00016308"/>
    </source>
</evidence>
<reference evidence="10 11" key="1">
    <citation type="submission" date="2019-03" db="EMBL/GenBank/DDBJ databases">
        <title>Genomic Encyclopedia of Type Strains, Phase IV (KMG-IV): sequencing the most valuable type-strain genomes for metagenomic binning, comparative biology and taxonomic classification.</title>
        <authorList>
            <person name="Goeker M."/>
        </authorList>
    </citation>
    <scope>NUCLEOTIDE SEQUENCE [LARGE SCALE GENOMIC DNA]</scope>
    <source>
        <strain evidence="10 11">DSM 11170</strain>
    </source>
</reference>
<dbReference type="InterPro" id="IPR016031">
    <property type="entry name" value="Trp_RNA-bd_attenuator-like_dom"/>
</dbReference>
<dbReference type="Proteomes" id="UP000294813">
    <property type="component" value="Unassembled WGS sequence"/>
</dbReference>
<evidence type="ECO:0000256" key="4">
    <source>
        <dbReference type="ARBA" id="ARBA00022884"/>
    </source>
</evidence>
<comment type="subunit">
    <text evidence="2">Oligomer of 11 identical subunits arranged in doughnut-like structure.</text>
</comment>
<dbReference type="SUPFAM" id="SSF51219">
    <property type="entry name" value="TRAP-like"/>
    <property type="match status" value="1"/>
</dbReference>
<comment type="similarity">
    <text evidence="1">Belongs to the MtrB family.</text>
</comment>
<protein>
    <recommendedName>
        <fullName evidence="3">Transcription attenuation protein MtrB</fullName>
    </recommendedName>
    <alternativeName>
        <fullName evidence="8">Trp RNA-binding attenuation protein</fullName>
    </alternativeName>
    <alternativeName>
        <fullName evidence="7">Tryptophan RNA-binding attenuator protein</fullName>
    </alternativeName>
</protein>
<dbReference type="NCBIfam" id="NF009724">
    <property type="entry name" value="PRK13251.1"/>
    <property type="match status" value="1"/>
</dbReference>
<proteinExistence type="inferred from homology"/>
<comment type="caution">
    <text evidence="10">The sequence shown here is derived from an EMBL/GenBank/DDBJ whole genome shotgun (WGS) entry which is preliminary data.</text>
</comment>
<keyword evidence="4" id="KW-0694">RNA-binding</keyword>